<dbReference type="Gene3D" id="2.40.50.100">
    <property type="match status" value="1"/>
</dbReference>
<evidence type="ECO:0000256" key="6">
    <source>
        <dbReference type="ARBA" id="ARBA00023267"/>
    </source>
</evidence>
<dbReference type="PANTHER" id="PTHR18866">
    <property type="entry name" value="CARBOXYLASE:PYRUVATE/ACETYL-COA/PROPIONYL-COA CARBOXYLASE"/>
    <property type="match status" value="1"/>
</dbReference>
<dbReference type="SUPFAM" id="SSF51246">
    <property type="entry name" value="Rudiment single hybrid motif"/>
    <property type="match status" value="1"/>
</dbReference>
<dbReference type="Pfam" id="PF00364">
    <property type="entry name" value="Biotin_lipoyl"/>
    <property type="match status" value="1"/>
</dbReference>
<dbReference type="EMBL" id="BAAAGX010000004">
    <property type="protein sequence ID" value="GAA0224682.1"/>
    <property type="molecule type" value="Genomic_DNA"/>
</dbReference>
<dbReference type="SUPFAM" id="SSF52440">
    <property type="entry name" value="PreATP-grasp domain"/>
    <property type="match status" value="1"/>
</dbReference>
<dbReference type="InterPro" id="IPR011054">
    <property type="entry name" value="Rudment_hybrid_motif"/>
</dbReference>
<dbReference type="Pfam" id="PF21139">
    <property type="entry name" value="BT_MCC_alpha"/>
    <property type="match status" value="1"/>
</dbReference>
<dbReference type="PROSITE" id="PS50968">
    <property type="entry name" value="BIOTINYL_LIPOYL"/>
    <property type="match status" value="1"/>
</dbReference>
<evidence type="ECO:0000259" key="8">
    <source>
        <dbReference type="PROSITE" id="PS50968"/>
    </source>
</evidence>
<gene>
    <name evidence="11" type="ORF">GCM10009539_07310</name>
</gene>
<dbReference type="InterPro" id="IPR016185">
    <property type="entry name" value="PreATP-grasp_dom_sf"/>
</dbReference>
<evidence type="ECO:0000313" key="11">
    <source>
        <dbReference type="EMBL" id="GAA0224682.1"/>
    </source>
</evidence>
<dbReference type="EC" id="6.3.4.14" evidence="2"/>
<dbReference type="InterPro" id="IPR005479">
    <property type="entry name" value="CPAse_ATP-bd"/>
</dbReference>
<feature type="domain" description="Biotin carboxylation" evidence="10">
    <location>
        <begin position="1"/>
        <end position="445"/>
    </location>
</feature>
<keyword evidence="3" id="KW-0436">Ligase</keyword>
<dbReference type="InterPro" id="IPR050856">
    <property type="entry name" value="Biotin_carboxylase_complex"/>
</dbReference>
<dbReference type="PROSITE" id="PS50975">
    <property type="entry name" value="ATP_GRASP"/>
    <property type="match status" value="1"/>
</dbReference>
<name>A0ABP3D6G1_9ACTN</name>
<dbReference type="PANTHER" id="PTHR18866:SF33">
    <property type="entry name" value="METHYLCROTONOYL-COA CARBOXYLASE SUBUNIT ALPHA, MITOCHONDRIAL-RELATED"/>
    <property type="match status" value="1"/>
</dbReference>
<evidence type="ECO:0000313" key="12">
    <source>
        <dbReference type="Proteomes" id="UP001500967"/>
    </source>
</evidence>
<dbReference type="SUPFAM" id="SSF56059">
    <property type="entry name" value="Glutathione synthetase ATP-binding domain-like"/>
    <property type="match status" value="1"/>
</dbReference>
<keyword evidence="6" id="KW-0092">Biotin</keyword>
<evidence type="ECO:0000256" key="7">
    <source>
        <dbReference type="PROSITE-ProRule" id="PRU00409"/>
    </source>
</evidence>
<evidence type="ECO:0000256" key="2">
    <source>
        <dbReference type="ARBA" id="ARBA00013263"/>
    </source>
</evidence>
<dbReference type="CDD" id="cd06850">
    <property type="entry name" value="biotinyl_domain"/>
    <property type="match status" value="1"/>
</dbReference>
<proteinExistence type="predicted"/>
<keyword evidence="12" id="KW-1185">Reference proteome</keyword>
<dbReference type="InterPro" id="IPR005481">
    <property type="entry name" value="BC-like_N"/>
</dbReference>
<feature type="domain" description="ATP-grasp" evidence="9">
    <location>
        <begin position="117"/>
        <end position="316"/>
    </location>
</feature>
<keyword evidence="4 7" id="KW-0547">Nucleotide-binding</keyword>
<dbReference type="PROSITE" id="PS50979">
    <property type="entry name" value="BC"/>
    <property type="match status" value="1"/>
</dbReference>
<comment type="cofactor">
    <cofactor evidence="1">
        <name>biotin</name>
        <dbReference type="ChEBI" id="CHEBI:57586"/>
    </cofactor>
</comment>
<dbReference type="Gene3D" id="3.30.700.40">
    <property type="match status" value="1"/>
</dbReference>
<dbReference type="SMART" id="SM00878">
    <property type="entry name" value="Biotin_carb_C"/>
    <property type="match status" value="1"/>
</dbReference>
<evidence type="ECO:0000259" key="9">
    <source>
        <dbReference type="PROSITE" id="PS50975"/>
    </source>
</evidence>
<dbReference type="InterPro" id="IPR011764">
    <property type="entry name" value="Biotin_carboxylation_dom"/>
</dbReference>
<keyword evidence="5 7" id="KW-0067">ATP-binding</keyword>
<dbReference type="PROSITE" id="PS00866">
    <property type="entry name" value="CPSASE_1"/>
    <property type="match status" value="1"/>
</dbReference>
<dbReference type="InterPro" id="IPR005482">
    <property type="entry name" value="Biotin_COase_C"/>
</dbReference>
<dbReference type="PROSITE" id="PS00867">
    <property type="entry name" value="CPSASE_2"/>
    <property type="match status" value="1"/>
</dbReference>
<evidence type="ECO:0000256" key="3">
    <source>
        <dbReference type="ARBA" id="ARBA00022598"/>
    </source>
</evidence>
<comment type="caution">
    <text evidence="11">The sequence shown here is derived from an EMBL/GenBank/DDBJ whole genome shotgun (WGS) entry which is preliminary data.</text>
</comment>
<dbReference type="Pfam" id="PF02786">
    <property type="entry name" value="CPSase_L_D2"/>
    <property type="match status" value="1"/>
</dbReference>
<evidence type="ECO:0000256" key="5">
    <source>
        <dbReference type="ARBA" id="ARBA00022840"/>
    </source>
</evidence>
<dbReference type="InterPro" id="IPR011053">
    <property type="entry name" value="Single_hybrid_motif"/>
</dbReference>
<sequence>MFRTVLVANRGEIAVRVIRTLRRLGVRSVAVHTDVDADARHVVEADTAVALGPARAYLDIAAIVAAAKRTGAEAVHPGYGFLAENAEFAAALADAGIVFLGPPPKAIEVMGDKIAAKNAVAQFGVPVVPGIARPGLTDDELVAAAPGIGFPVLVKPSAGGGGKGMHRVDDAAGLPGALVTARREARASFGDDTLFLERFVARPRHIEVQVLADQHGHVVHLGERECSLQRRHQKVIEEAPSPLLDAAGRATIGAAAVATARSVDYVGVGTVEFLVSDERPDEFFFMEMNTRLQVEHPVTEEVTGLDLVELQLRVGAGEPLPFTQDDVVLTGHSIEARVYAEDPGLGFLPTGGRVLDLAEPDGEGVRVDSGLRLGTTVSSDYDPMLAKVIASGPDRATALQRLDAALAATTVLGVTTNVEFLRFLLADPDVAAGRLDTGLLDRRLPGFAPAAPDDETVVAAAVARWLAAWDAAGDDPWTQPSGWRLGAPAATVTRWRVGERTVEVRLTGTPDDGAVVVDGGEPRTVVARNDRTALALGLGGERRRYRVAADGDTTWITAAGGVAAAVRRLGPRPARPDASAEATAELSSPMPGAIIAVHAADGDPVTAGAPVVVVEAMKMEHVLTAPADGTLRLAVALGDRVSVGQVLARVEADVAAADAPAADEKEGERT</sequence>
<dbReference type="InterPro" id="IPR011761">
    <property type="entry name" value="ATP-grasp"/>
</dbReference>
<evidence type="ECO:0000259" key="10">
    <source>
        <dbReference type="PROSITE" id="PS50979"/>
    </source>
</evidence>
<reference evidence="12" key="1">
    <citation type="journal article" date="2019" name="Int. J. Syst. Evol. Microbiol.">
        <title>The Global Catalogue of Microorganisms (GCM) 10K type strain sequencing project: providing services to taxonomists for standard genome sequencing and annotation.</title>
        <authorList>
            <consortium name="The Broad Institute Genomics Platform"/>
            <consortium name="The Broad Institute Genome Sequencing Center for Infectious Disease"/>
            <person name="Wu L."/>
            <person name="Ma J."/>
        </authorList>
    </citation>
    <scope>NUCLEOTIDE SEQUENCE [LARGE SCALE GENOMIC DNA]</scope>
    <source>
        <strain evidence="12">JCM 10425</strain>
    </source>
</reference>
<dbReference type="InterPro" id="IPR000089">
    <property type="entry name" value="Biotin_lipoyl"/>
</dbReference>
<dbReference type="RefSeq" id="WP_344647283.1">
    <property type="nucleotide sequence ID" value="NZ_BAAAGX010000004.1"/>
</dbReference>
<organism evidence="11 12">
    <name type="scientific">Cryptosporangium japonicum</name>
    <dbReference type="NCBI Taxonomy" id="80872"/>
    <lineage>
        <taxon>Bacteria</taxon>
        <taxon>Bacillati</taxon>
        <taxon>Actinomycetota</taxon>
        <taxon>Actinomycetes</taxon>
        <taxon>Cryptosporangiales</taxon>
        <taxon>Cryptosporangiaceae</taxon>
        <taxon>Cryptosporangium</taxon>
    </lineage>
</organism>
<evidence type="ECO:0000256" key="1">
    <source>
        <dbReference type="ARBA" id="ARBA00001953"/>
    </source>
</evidence>
<dbReference type="Pfam" id="PF02785">
    <property type="entry name" value="Biotin_carb_C"/>
    <property type="match status" value="1"/>
</dbReference>
<evidence type="ECO:0000256" key="4">
    <source>
        <dbReference type="ARBA" id="ARBA00022741"/>
    </source>
</evidence>
<dbReference type="InterPro" id="IPR048429">
    <property type="entry name" value="MCC_alpha_BT"/>
</dbReference>
<dbReference type="Gene3D" id="3.30.470.20">
    <property type="entry name" value="ATP-grasp fold, B domain"/>
    <property type="match status" value="1"/>
</dbReference>
<protein>
    <recommendedName>
        <fullName evidence="2">biotin carboxylase</fullName>
        <ecNumber evidence="2">6.3.4.14</ecNumber>
    </recommendedName>
</protein>
<feature type="domain" description="Lipoyl-binding" evidence="8">
    <location>
        <begin position="577"/>
        <end position="651"/>
    </location>
</feature>
<dbReference type="Proteomes" id="UP001500967">
    <property type="component" value="Unassembled WGS sequence"/>
</dbReference>
<dbReference type="SUPFAM" id="SSF51230">
    <property type="entry name" value="Single hybrid motif"/>
    <property type="match status" value="1"/>
</dbReference>
<accession>A0ABP3D6G1</accession>
<dbReference type="Pfam" id="PF00289">
    <property type="entry name" value="Biotin_carb_N"/>
    <property type="match status" value="1"/>
</dbReference>